<dbReference type="HOGENOM" id="CLU_048711_1_0_9"/>
<sequence length="234" mass="26010">MIGGINRMPDAAVLKGTKDGYEIVVDENANVADVFASLRKLLNSLKTQTASTHPQTISFDVYTGMRLWSANDRSKIEKLFADYSDFSVHKITSDVITKEQSNQMLEQLSVHVVDKIIRNGQEERIQGDVLFLGKVHEGGKLLVSGNIYVLGDVKGIIQAGTPDFEDKMIIGDVHNAQQVRIGEQFEILDDTKREMNSGTVIYVNDLHVLDYGNVEDLKQINPKFFNQIGGVING</sequence>
<dbReference type="PANTHER" id="PTHR34108:SF1">
    <property type="entry name" value="SEPTUM SITE-DETERMINING PROTEIN MINC"/>
    <property type="match status" value="1"/>
</dbReference>
<protein>
    <submittedName>
        <fullName evidence="8">Putative septum site-determining protein MinC</fullName>
    </submittedName>
</protein>
<feature type="domain" description="Septum site-determining protein MinC N-terminal" evidence="7">
    <location>
        <begin position="13"/>
        <end position="91"/>
    </location>
</feature>
<dbReference type="Gene3D" id="2.160.20.70">
    <property type="match status" value="1"/>
</dbReference>
<dbReference type="Proteomes" id="UP000005025">
    <property type="component" value="Unassembled WGS sequence"/>
</dbReference>
<dbReference type="STRING" id="797516.HMPREF9104_02851"/>
<evidence type="ECO:0000259" key="6">
    <source>
        <dbReference type="Pfam" id="PF03775"/>
    </source>
</evidence>
<evidence type="ECO:0000256" key="3">
    <source>
        <dbReference type="ARBA" id="ARBA00023210"/>
    </source>
</evidence>
<dbReference type="SUPFAM" id="SSF63848">
    <property type="entry name" value="Cell-division inhibitor MinC, C-terminal domain"/>
    <property type="match status" value="1"/>
</dbReference>
<accession>H1LJR5</accession>
<comment type="subunit">
    <text evidence="5">Interacts with MinD and FtsZ.</text>
</comment>
<dbReference type="Pfam" id="PF22642">
    <property type="entry name" value="MinC_N_1"/>
    <property type="match status" value="1"/>
</dbReference>
<evidence type="ECO:0000256" key="5">
    <source>
        <dbReference type="ARBA" id="ARBA00046874"/>
    </source>
</evidence>
<organism evidence="8 9">
    <name type="scientific">Lentilactobacillus kisonensis F0435</name>
    <dbReference type="NCBI Taxonomy" id="797516"/>
    <lineage>
        <taxon>Bacteria</taxon>
        <taxon>Bacillati</taxon>
        <taxon>Bacillota</taxon>
        <taxon>Bacilli</taxon>
        <taxon>Lactobacillales</taxon>
        <taxon>Lactobacillaceae</taxon>
        <taxon>Lentilactobacillus</taxon>
    </lineage>
</organism>
<dbReference type="Gene3D" id="3.30.160.540">
    <property type="match status" value="1"/>
</dbReference>
<dbReference type="GO" id="GO:0000917">
    <property type="term" value="P:division septum assembly"/>
    <property type="evidence" value="ECO:0007669"/>
    <property type="project" value="UniProtKB-KW"/>
</dbReference>
<proteinExistence type="inferred from homology"/>
<name>H1LJR5_9LACO</name>
<dbReference type="PANTHER" id="PTHR34108">
    <property type="entry name" value="SEPTUM SITE-DETERMINING PROTEIN MINC"/>
    <property type="match status" value="1"/>
</dbReference>
<dbReference type="InterPro" id="IPR055219">
    <property type="entry name" value="MinC_N_1"/>
</dbReference>
<dbReference type="GO" id="GO:0000902">
    <property type="term" value="P:cell morphogenesis"/>
    <property type="evidence" value="ECO:0007669"/>
    <property type="project" value="InterPro"/>
</dbReference>
<dbReference type="AlphaFoldDB" id="H1LJR5"/>
<dbReference type="Pfam" id="PF03775">
    <property type="entry name" value="MinC_C"/>
    <property type="match status" value="1"/>
</dbReference>
<dbReference type="GO" id="GO:1901891">
    <property type="term" value="P:regulation of cell septum assembly"/>
    <property type="evidence" value="ECO:0007669"/>
    <property type="project" value="InterPro"/>
</dbReference>
<comment type="caution">
    <text evidence="8">The sequence shown here is derived from an EMBL/GenBank/DDBJ whole genome shotgun (WGS) entry which is preliminary data.</text>
</comment>
<dbReference type="EMBL" id="AGRJ01000238">
    <property type="protein sequence ID" value="EHO48277.1"/>
    <property type="molecule type" value="Genomic_DNA"/>
</dbReference>
<comment type="similarity">
    <text evidence="1">Belongs to the MinC family.</text>
</comment>
<evidence type="ECO:0000256" key="2">
    <source>
        <dbReference type="ARBA" id="ARBA00022618"/>
    </source>
</evidence>
<keyword evidence="2" id="KW-0132">Cell division</keyword>
<dbReference type="InterPro" id="IPR013033">
    <property type="entry name" value="MinC"/>
</dbReference>
<evidence type="ECO:0000313" key="9">
    <source>
        <dbReference type="Proteomes" id="UP000005025"/>
    </source>
</evidence>
<evidence type="ECO:0000256" key="1">
    <source>
        <dbReference type="ARBA" id="ARBA00006291"/>
    </source>
</evidence>
<dbReference type="InterPro" id="IPR036145">
    <property type="entry name" value="MinC_C_sf"/>
</dbReference>
<evidence type="ECO:0000256" key="4">
    <source>
        <dbReference type="ARBA" id="ARBA00023306"/>
    </source>
</evidence>
<dbReference type="InterPro" id="IPR005526">
    <property type="entry name" value="Septum_form_inhib_MinC_C"/>
</dbReference>
<dbReference type="PATRIC" id="fig|797516.3.peg.2567"/>
<evidence type="ECO:0000313" key="8">
    <source>
        <dbReference type="EMBL" id="EHO48277.1"/>
    </source>
</evidence>
<keyword evidence="3" id="KW-0717">Septation</keyword>
<evidence type="ECO:0000259" key="7">
    <source>
        <dbReference type="Pfam" id="PF22642"/>
    </source>
</evidence>
<feature type="domain" description="Septum formation inhibitor MinC C-terminal" evidence="6">
    <location>
        <begin position="112"/>
        <end position="203"/>
    </location>
</feature>
<reference evidence="8 9" key="1">
    <citation type="submission" date="2011-09" db="EMBL/GenBank/DDBJ databases">
        <authorList>
            <person name="Weinstock G."/>
            <person name="Sodergren E."/>
            <person name="Clifton S."/>
            <person name="Fulton L."/>
            <person name="Fulton B."/>
            <person name="Courtney L."/>
            <person name="Fronick C."/>
            <person name="Harrison M."/>
            <person name="Strong C."/>
            <person name="Farmer C."/>
            <person name="Delahaunty K."/>
            <person name="Markovic C."/>
            <person name="Hall O."/>
            <person name="Minx P."/>
            <person name="Tomlinson C."/>
            <person name="Mitreva M."/>
            <person name="Hou S."/>
            <person name="Chen J."/>
            <person name="Wollam A."/>
            <person name="Pepin K.H."/>
            <person name="Johnson M."/>
            <person name="Bhonagiri V."/>
            <person name="Zhang X."/>
            <person name="Suruliraj S."/>
            <person name="Warren W."/>
            <person name="Chinwalla A."/>
            <person name="Mardis E.R."/>
            <person name="Wilson R.K."/>
        </authorList>
    </citation>
    <scope>NUCLEOTIDE SEQUENCE [LARGE SCALE GENOMIC DNA]</scope>
    <source>
        <strain evidence="8 9">F0435</strain>
    </source>
</reference>
<dbReference type="InterPro" id="IPR016098">
    <property type="entry name" value="CAP/MinC_C"/>
</dbReference>
<keyword evidence="4" id="KW-0131">Cell cycle</keyword>
<gene>
    <name evidence="8" type="ORF">HMPREF9104_02851</name>
</gene>